<dbReference type="GO" id="GO:0006508">
    <property type="term" value="P:proteolysis"/>
    <property type="evidence" value="ECO:0007669"/>
    <property type="project" value="UniProtKB-KW"/>
</dbReference>
<evidence type="ECO:0000256" key="1">
    <source>
        <dbReference type="ARBA" id="ARBA00023157"/>
    </source>
</evidence>
<dbReference type="CDD" id="cd00190">
    <property type="entry name" value="Tryp_SPc"/>
    <property type="match status" value="1"/>
</dbReference>
<comment type="similarity">
    <text evidence="2">Belongs to the peptidase S1 family. CLIP subfamily.</text>
</comment>
<proteinExistence type="inferred from homology"/>
<dbReference type="InterPro" id="IPR009003">
    <property type="entry name" value="Peptidase_S1_PA"/>
</dbReference>
<evidence type="ECO:0000256" key="2">
    <source>
        <dbReference type="ARBA" id="ARBA00024195"/>
    </source>
</evidence>
<evidence type="ECO:0000256" key="3">
    <source>
        <dbReference type="RuleBase" id="RU363034"/>
    </source>
</evidence>
<dbReference type="InterPro" id="IPR001254">
    <property type="entry name" value="Trypsin_dom"/>
</dbReference>
<gene>
    <name evidence="5" type="ORF">TBIB3V08_LOCUS3514</name>
</gene>
<dbReference type="SUPFAM" id="SSF50494">
    <property type="entry name" value="Trypsin-like serine proteases"/>
    <property type="match status" value="2"/>
</dbReference>
<feature type="domain" description="Peptidase S1" evidence="4">
    <location>
        <begin position="242"/>
        <end position="713"/>
    </location>
</feature>
<dbReference type="InterPro" id="IPR051487">
    <property type="entry name" value="Ser/Thr_Proteases_Immune/Dev"/>
</dbReference>
<dbReference type="PANTHER" id="PTHR24256">
    <property type="entry name" value="TRYPTASE-RELATED"/>
    <property type="match status" value="1"/>
</dbReference>
<keyword evidence="3" id="KW-0720">Serine protease</keyword>
<evidence type="ECO:0000259" key="4">
    <source>
        <dbReference type="PROSITE" id="PS50240"/>
    </source>
</evidence>
<keyword evidence="3" id="KW-0645">Protease</keyword>
<organism evidence="5">
    <name type="scientific">Timema bartmani</name>
    <dbReference type="NCBI Taxonomy" id="61472"/>
    <lineage>
        <taxon>Eukaryota</taxon>
        <taxon>Metazoa</taxon>
        <taxon>Ecdysozoa</taxon>
        <taxon>Arthropoda</taxon>
        <taxon>Hexapoda</taxon>
        <taxon>Insecta</taxon>
        <taxon>Pterygota</taxon>
        <taxon>Neoptera</taxon>
        <taxon>Polyneoptera</taxon>
        <taxon>Phasmatodea</taxon>
        <taxon>Timematodea</taxon>
        <taxon>Timematoidea</taxon>
        <taxon>Timematidae</taxon>
        <taxon>Timema</taxon>
    </lineage>
</organism>
<name>A0A7R9ETC5_9NEOP</name>
<dbReference type="AlphaFoldDB" id="A0A7R9ETC5"/>
<dbReference type="Gene3D" id="2.40.10.10">
    <property type="entry name" value="Trypsin-like serine proteases"/>
    <property type="match status" value="4"/>
</dbReference>
<dbReference type="GO" id="GO:0004252">
    <property type="term" value="F:serine-type endopeptidase activity"/>
    <property type="evidence" value="ECO:0007669"/>
    <property type="project" value="InterPro"/>
</dbReference>
<dbReference type="Pfam" id="PF00089">
    <property type="entry name" value="Trypsin"/>
    <property type="match status" value="3"/>
</dbReference>
<dbReference type="InterPro" id="IPR043504">
    <property type="entry name" value="Peptidase_S1_PA_chymotrypsin"/>
</dbReference>
<reference evidence="5" key="1">
    <citation type="submission" date="2020-11" db="EMBL/GenBank/DDBJ databases">
        <authorList>
            <person name="Tran Van P."/>
        </authorList>
    </citation>
    <scope>NUCLEOTIDE SEQUENCE</scope>
</reference>
<dbReference type="PROSITE" id="PS50240">
    <property type="entry name" value="TRYPSIN_DOM"/>
    <property type="match status" value="1"/>
</dbReference>
<accession>A0A7R9ETC5</accession>
<sequence>MNLKPSHDTSRHPPSQEQSYDIFRFQKNNAPFHGSSRCANIIMNHLTTLPGARRTMSQLTAVPGYSRTMSQLAAVPGYSRTMSQLAAVPGYSKNMHQITAAPGTNTTMNQLTAVPDDSGTIMHPLTVPGARNAMNHITIFMLAAFLLLAFPMRGQACPEPLTCLPREECVSRLRGHTQAQTDILFVCSSTHGENTICCPAVESLEEWDASSTVAIPLRSSVHPSLHLMPSGEACDVPSRDRIRNGIVAEQGQFPWMTLLGYRCNKPVFNTTGSDGKIYFLCGGTLINRRYVLTAAHCLHPEGAKLSQLTAPKAVGLLRRAHHVGALRIALYRKTLVFNPYYSSAQRIASNALRTALRMYCVARKTDSIALKVAIVDHVDSLQSNPLCVRELVRLGELDTNTEQDCVEPYPGERICADPVLDIKIERVVKHKSFNTPFLKNDIALLRLVSEVPSYTEFIRPICLPFGLDLNRNEDKKYQVAGWGKTEHLRGPGPRWCVVMRSGGRRGGDLSSRAQLITPQAVGKGACRNKTPYEKRYLVTSSRCFSGGEDKMIKKINWLTREDKVVGIQVADTQKRRGLSARQEQDHEIDIQLVDRMKTISVFGRLDNTVGSAKLMYTFLQNVPLEDCDSSQAPEVRPLDQTQLCAGGNLGKDACRGDSGGPLIDKRESPTTSQVQTYQLGIVSFGSIPCGSNKAPSVFTRVSEYLDWILDNIHP</sequence>
<keyword evidence="1" id="KW-1015">Disulfide bond</keyword>
<keyword evidence="3" id="KW-0378">Hydrolase</keyword>
<dbReference type="InterPro" id="IPR018114">
    <property type="entry name" value="TRYPSIN_HIS"/>
</dbReference>
<dbReference type="PROSITE" id="PS00134">
    <property type="entry name" value="TRYPSIN_HIS"/>
    <property type="match status" value="1"/>
</dbReference>
<dbReference type="EMBL" id="OD565173">
    <property type="protein sequence ID" value="CAD7441040.1"/>
    <property type="molecule type" value="Genomic_DNA"/>
</dbReference>
<protein>
    <recommendedName>
        <fullName evidence="4">Peptidase S1 domain-containing protein</fullName>
    </recommendedName>
</protein>
<dbReference type="InterPro" id="IPR033116">
    <property type="entry name" value="TRYPSIN_SER"/>
</dbReference>
<dbReference type="SMART" id="SM00020">
    <property type="entry name" value="Tryp_SPc"/>
    <property type="match status" value="1"/>
</dbReference>
<dbReference type="PROSITE" id="PS00135">
    <property type="entry name" value="TRYPSIN_SER"/>
    <property type="match status" value="1"/>
</dbReference>
<evidence type="ECO:0000313" key="5">
    <source>
        <dbReference type="EMBL" id="CAD7441040.1"/>
    </source>
</evidence>